<dbReference type="SUPFAM" id="SSF47413">
    <property type="entry name" value="lambda repressor-like DNA-binding domains"/>
    <property type="match status" value="1"/>
</dbReference>
<comment type="caution">
    <text evidence="3">The sequence shown here is derived from an EMBL/GenBank/DDBJ whole genome shotgun (WGS) entry which is preliminary data.</text>
</comment>
<dbReference type="InterPro" id="IPR001387">
    <property type="entry name" value="Cro/C1-type_HTH"/>
</dbReference>
<evidence type="ECO:0000256" key="1">
    <source>
        <dbReference type="ARBA" id="ARBA00023125"/>
    </source>
</evidence>
<keyword evidence="1" id="KW-0238">DNA-binding</keyword>
<evidence type="ECO:0000313" key="4">
    <source>
        <dbReference type="Proteomes" id="UP000241645"/>
    </source>
</evidence>
<accession>A0ABX5FR80</accession>
<keyword evidence="4" id="KW-1185">Reference proteome</keyword>
<dbReference type="EMBL" id="PXZO01000021">
    <property type="protein sequence ID" value="PSK10384.1"/>
    <property type="molecule type" value="Genomic_DNA"/>
</dbReference>
<evidence type="ECO:0000313" key="3">
    <source>
        <dbReference type="EMBL" id="PSK10384.1"/>
    </source>
</evidence>
<dbReference type="InterPro" id="IPR010982">
    <property type="entry name" value="Lambda_DNA-bd_dom_sf"/>
</dbReference>
<dbReference type="Pfam" id="PF12844">
    <property type="entry name" value="HTH_19"/>
    <property type="match status" value="1"/>
</dbReference>
<sequence length="130" mass="14732">MGNEGDLVSFGQRLKQARKNAKKTQKQVATRLGVDISTISKYENNHSEPDNDTLLQLAEEYSVTLNWLITGKEAEDTSLYASTNVDIRAEVDQIVEILESIPEAERKSFLDQVDTLAEIVKRKYEKSRSQ</sequence>
<dbReference type="CDD" id="cd00093">
    <property type="entry name" value="HTH_XRE"/>
    <property type="match status" value="1"/>
</dbReference>
<reference evidence="3 4" key="1">
    <citation type="submission" date="2018-03" db="EMBL/GenBank/DDBJ databases">
        <title>Brevisbacillus phylogenomics.</title>
        <authorList>
            <person name="Dunlap C."/>
        </authorList>
    </citation>
    <scope>NUCLEOTIDE SEQUENCE [LARGE SCALE GENOMIC DNA]</scope>
    <source>
        <strain evidence="3 4">NRRL B-41110</strain>
    </source>
</reference>
<dbReference type="Proteomes" id="UP000241645">
    <property type="component" value="Unassembled WGS sequence"/>
</dbReference>
<dbReference type="PANTHER" id="PTHR46558">
    <property type="entry name" value="TRACRIPTIONAL REGULATORY PROTEIN-RELATED-RELATED"/>
    <property type="match status" value="1"/>
</dbReference>
<dbReference type="Gene3D" id="1.10.260.40">
    <property type="entry name" value="lambda repressor-like DNA-binding domains"/>
    <property type="match status" value="1"/>
</dbReference>
<organism evidence="3 4">
    <name type="scientific">Brevibacillus porteri</name>
    <dbReference type="NCBI Taxonomy" id="2126350"/>
    <lineage>
        <taxon>Bacteria</taxon>
        <taxon>Bacillati</taxon>
        <taxon>Bacillota</taxon>
        <taxon>Bacilli</taxon>
        <taxon>Bacillales</taxon>
        <taxon>Paenibacillaceae</taxon>
        <taxon>Brevibacillus</taxon>
    </lineage>
</organism>
<dbReference type="PANTHER" id="PTHR46558:SF11">
    <property type="entry name" value="HTH-TYPE TRANSCRIPTIONAL REGULATOR XRE"/>
    <property type="match status" value="1"/>
</dbReference>
<proteinExistence type="predicted"/>
<evidence type="ECO:0000259" key="2">
    <source>
        <dbReference type="PROSITE" id="PS50943"/>
    </source>
</evidence>
<dbReference type="SMART" id="SM00530">
    <property type="entry name" value="HTH_XRE"/>
    <property type="match status" value="1"/>
</dbReference>
<dbReference type="PROSITE" id="PS50943">
    <property type="entry name" value="HTH_CROC1"/>
    <property type="match status" value="1"/>
</dbReference>
<feature type="domain" description="HTH cro/C1-type" evidence="2">
    <location>
        <begin position="14"/>
        <end position="68"/>
    </location>
</feature>
<protein>
    <submittedName>
        <fullName evidence="3">Transcriptional regulator</fullName>
    </submittedName>
</protein>
<name>A0ABX5FR80_9BACL</name>
<gene>
    <name evidence="3" type="ORF">C7R92_13170</name>
</gene>